<evidence type="ECO:0000256" key="2">
    <source>
        <dbReference type="ARBA" id="ARBA00007193"/>
    </source>
</evidence>
<evidence type="ECO:0000256" key="10">
    <source>
        <dbReference type="ARBA" id="ARBA00023201"/>
    </source>
</evidence>
<dbReference type="GeneID" id="105263822"/>
<name>A0A9R1SWU7_9HYME</name>
<comment type="subcellular location">
    <subcellularLocation>
        <location evidence="1">Membrane</location>
        <topology evidence="1">Multi-pass membrane protein</topology>
    </subcellularLocation>
</comment>
<dbReference type="GO" id="GO:0005886">
    <property type="term" value="C:plasma membrane"/>
    <property type="evidence" value="ECO:0007669"/>
    <property type="project" value="TreeGrafter"/>
</dbReference>
<dbReference type="KEGG" id="fas:105263822"/>
<dbReference type="PANTHER" id="PTHR11690:SF253">
    <property type="entry name" value="PICKPOCKET 18-RELATED"/>
    <property type="match status" value="1"/>
</dbReference>
<evidence type="ECO:0000313" key="15">
    <source>
        <dbReference type="RefSeq" id="XP_011298590.1"/>
    </source>
</evidence>
<keyword evidence="9 13" id="KW-0472">Membrane</keyword>
<dbReference type="OrthoDB" id="6436100at2759"/>
<dbReference type="Pfam" id="PF00858">
    <property type="entry name" value="ASC"/>
    <property type="match status" value="1"/>
</dbReference>
<keyword evidence="10 12" id="KW-0739">Sodium transport</keyword>
<evidence type="ECO:0000256" key="7">
    <source>
        <dbReference type="ARBA" id="ARBA00023053"/>
    </source>
</evidence>
<accession>A0A9R1SWU7</accession>
<reference evidence="15" key="1">
    <citation type="submission" date="2025-08" db="UniProtKB">
        <authorList>
            <consortium name="RefSeq"/>
        </authorList>
    </citation>
    <scope>IDENTIFICATION</scope>
    <source>
        <strain evidence="15">USDA-PBARC FA_bdor</strain>
        <tissue evidence="15">Whole organism</tissue>
    </source>
</reference>
<keyword evidence="11 12" id="KW-0407">Ion channel</keyword>
<dbReference type="PANTHER" id="PTHR11690">
    <property type="entry name" value="AMILORIDE-SENSITIVE SODIUM CHANNEL-RELATED"/>
    <property type="match status" value="1"/>
</dbReference>
<keyword evidence="8 12" id="KW-0406">Ion transport</keyword>
<feature type="transmembrane region" description="Helical" evidence="13">
    <location>
        <begin position="184"/>
        <end position="205"/>
    </location>
</feature>
<gene>
    <name evidence="15" type="primary">LOC105263822</name>
</gene>
<organism evidence="14 15">
    <name type="scientific">Fopius arisanus</name>
    <dbReference type="NCBI Taxonomy" id="64838"/>
    <lineage>
        <taxon>Eukaryota</taxon>
        <taxon>Metazoa</taxon>
        <taxon>Ecdysozoa</taxon>
        <taxon>Arthropoda</taxon>
        <taxon>Hexapoda</taxon>
        <taxon>Insecta</taxon>
        <taxon>Pterygota</taxon>
        <taxon>Neoptera</taxon>
        <taxon>Endopterygota</taxon>
        <taxon>Hymenoptera</taxon>
        <taxon>Apocrita</taxon>
        <taxon>Ichneumonoidea</taxon>
        <taxon>Braconidae</taxon>
        <taxon>Opiinae</taxon>
        <taxon>Fopius</taxon>
    </lineage>
</organism>
<dbReference type="InterPro" id="IPR001873">
    <property type="entry name" value="ENaC"/>
</dbReference>
<keyword evidence="6 13" id="KW-1133">Transmembrane helix</keyword>
<dbReference type="AlphaFoldDB" id="A0A9R1SWU7"/>
<protein>
    <recommendedName>
        <fullName evidence="16">Sodium channel protein Nach</fullName>
    </recommendedName>
</protein>
<evidence type="ECO:0000256" key="1">
    <source>
        <dbReference type="ARBA" id="ARBA00004141"/>
    </source>
</evidence>
<dbReference type="GO" id="GO:0015280">
    <property type="term" value="F:ligand-gated sodium channel activity"/>
    <property type="evidence" value="ECO:0007669"/>
    <property type="project" value="TreeGrafter"/>
</dbReference>
<evidence type="ECO:0000313" key="14">
    <source>
        <dbReference type="Proteomes" id="UP000694866"/>
    </source>
</evidence>
<evidence type="ECO:0000256" key="11">
    <source>
        <dbReference type="ARBA" id="ARBA00023303"/>
    </source>
</evidence>
<evidence type="ECO:0000256" key="3">
    <source>
        <dbReference type="ARBA" id="ARBA00022448"/>
    </source>
</evidence>
<evidence type="ECO:0000256" key="12">
    <source>
        <dbReference type="RuleBase" id="RU000679"/>
    </source>
</evidence>
<evidence type="ECO:0000256" key="13">
    <source>
        <dbReference type="SAM" id="Phobius"/>
    </source>
</evidence>
<evidence type="ECO:0008006" key="16">
    <source>
        <dbReference type="Google" id="ProtNLM"/>
    </source>
</evidence>
<evidence type="ECO:0000256" key="8">
    <source>
        <dbReference type="ARBA" id="ARBA00023065"/>
    </source>
</evidence>
<keyword evidence="5 12" id="KW-0812">Transmembrane</keyword>
<evidence type="ECO:0000256" key="4">
    <source>
        <dbReference type="ARBA" id="ARBA00022461"/>
    </source>
</evidence>
<sequence length="259" mass="30365">MAVEMMVQMIEVQEQLIYVIVTIRLEYLATRYDLWILVQTQKVEIALQLFLCSPRWRIDSRKVCNTEDEPCLRAHKSAWWSVLPHTPDAEESSSYDKAIGDGNEFLKCTNCYPACTDTHYYLQMQATPLERGNRYHTELLPHSQTRDQSILHIYFKKFGSVRLKQDMGYYWYELISDIGGTCGVFVGFSLLSIIEFLYFILRCVLVPRSQGERLKTPKSKDQLRSNVMTVDGGLYWNEIMNHPEIYFAGRKSRKRIGRY</sequence>
<comment type="similarity">
    <text evidence="2 12">Belongs to the amiloride-sensitive sodium channel (TC 1.A.6) family.</text>
</comment>
<evidence type="ECO:0000256" key="9">
    <source>
        <dbReference type="ARBA" id="ARBA00023136"/>
    </source>
</evidence>
<dbReference type="Gene3D" id="1.10.287.770">
    <property type="entry name" value="YojJ-like"/>
    <property type="match status" value="1"/>
</dbReference>
<dbReference type="Proteomes" id="UP000694866">
    <property type="component" value="Unplaced"/>
</dbReference>
<keyword evidence="3 12" id="KW-0813">Transport</keyword>
<dbReference type="RefSeq" id="XP_011298590.1">
    <property type="nucleotide sequence ID" value="XM_011300288.1"/>
</dbReference>
<evidence type="ECO:0000256" key="5">
    <source>
        <dbReference type="ARBA" id="ARBA00022692"/>
    </source>
</evidence>
<keyword evidence="4 12" id="KW-0894">Sodium channel</keyword>
<keyword evidence="14" id="KW-1185">Reference proteome</keyword>
<evidence type="ECO:0000256" key="6">
    <source>
        <dbReference type="ARBA" id="ARBA00022989"/>
    </source>
</evidence>
<proteinExistence type="inferred from homology"/>
<keyword evidence="7" id="KW-0915">Sodium</keyword>